<keyword evidence="3" id="KW-1185">Reference proteome</keyword>
<evidence type="ECO:0000313" key="3">
    <source>
        <dbReference type="Proteomes" id="UP000199645"/>
    </source>
</evidence>
<feature type="region of interest" description="Disordered" evidence="1">
    <location>
        <begin position="25"/>
        <end position="49"/>
    </location>
</feature>
<dbReference type="AlphaFoldDB" id="A0A1I2I230"/>
<dbReference type="STRING" id="35752.SAMN05421541_109106"/>
<feature type="compositionally biased region" description="Acidic residues" evidence="1">
    <location>
        <begin position="35"/>
        <end position="49"/>
    </location>
</feature>
<dbReference type="EMBL" id="FONV01000009">
    <property type="protein sequence ID" value="SFF35127.1"/>
    <property type="molecule type" value="Genomic_DNA"/>
</dbReference>
<dbReference type="PROSITE" id="PS51257">
    <property type="entry name" value="PROKAR_LIPOPROTEIN"/>
    <property type="match status" value="1"/>
</dbReference>
<reference evidence="2 3" key="1">
    <citation type="submission" date="2016-10" db="EMBL/GenBank/DDBJ databases">
        <authorList>
            <person name="de Groot N.N."/>
        </authorList>
    </citation>
    <scope>NUCLEOTIDE SEQUENCE [LARGE SCALE GENOMIC DNA]</scope>
    <source>
        <strain evidence="2 3">DSM 43019</strain>
    </source>
</reference>
<sequence>MSEERFNRRSLFGRVLLVAGGVATLTTLTGCPGGDQDDDDDDGGEDDDD</sequence>
<proteinExistence type="predicted"/>
<evidence type="ECO:0000256" key="1">
    <source>
        <dbReference type="SAM" id="MobiDB-lite"/>
    </source>
</evidence>
<organism evidence="2 3">
    <name type="scientific">Actinoplanes philippinensis</name>
    <dbReference type="NCBI Taxonomy" id="35752"/>
    <lineage>
        <taxon>Bacteria</taxon>
        <taxon>Bacillati</taxon>
        <taxon>Actinomycetota</taxon>
        <taxon>Actinomycetes</taxon>
        <taxon>Micromonosporales</taxon>
        <taxon>Micromonosporaceae</taxon>
        <taxon>Actinoplanes</taxon>
    </lineage>
</organism>
<dbReference type="RefSeq" id="WP_177319872.1">
    <property type="nucleotide sequence ID" value="NZ_BOMT01000053.1"/>
</dbReference>
<gene>
    <name evidence="2" type="ORF">SAMN05421541_109106</name>
</gene>
<dbReference type="Proteomes" id="UP000199645">
    <property type="component" value="Unassembled WGS sequence"/>
</dbReference>
<accession>A0A1I2I230</accession>
<evidence type="ECO:0000313" key="2">
    <source>
        <dbReference type="EMBL" id="SFF35127.1"/>
    </source>
</evidence>
<protein>
    <submittedName>
        <fullName evidence="2">Uncharacterized protein</fullName>
    </submittedName>
</protein>
<name>A0A1I2I230_9ACTN</name>